<evidence type="ECO:0000256" key="1">
    <source>
        <dbReference type="SAM" id="MobiDB-lite"/>
    </source>
</evidence>
<name>A0A917QV88_9NOCA</name>
<proteinExistence type="predicted"/>
<dbReference type="AlphaFoldDB" id="A0A917QV88"/>
<protein>
    <submittedName>
        <fullName evidence="2">Uncharacterized protein</fullName>
    </submittedName>
</protein>
<keyword evidence="3" id="KW-1185">Reference proteome</keyword>
<organism evidence="2 3">
    <name type="scientific">Nocardia camponoti</name>
    <dbReference type="NCBI Taxonomy" id="1616106"/>
    <lineage>
        <taxon>Bacteria</taxon>
        <taxon>Bacillati</taxon>
        <taxon>Actinomycetota</taxon>
        <taxon>Actinomycetes</taxon>
        <taxon>Mycobacteriales</taxon>
        <taxon>Nocardiaceae</taxon>
        <taxon>Nocardia</taxon>
    </lineage>
</organism>
<dbReference type="EMBL" id="BMMW01000009">
    <property type="protein sequence ID" value="GGK69764.1"/>
    <property type="molecule type" value="Genomic_DNA"/>
</dbReference>
<dbReference type="RefSeq" id="WP_188831306.1">
    <property type="nucleotide sequence ID" value="NZ_BMMW01000009.1"/>
</dbReference>
<feature type="region of interest" description="Disordered" evidence="1">
    <location>
        <begin position="108"/>
        <end position="220"/>
    </location>
</feature>
<reference evidence="2" key="1">
    <citation type="journal article" date="2014" name="Int. J. Syst. Evol. Microbiol.">
        <title>Complete genome sequence of Corynebacterium casei LMG S-19264T (=DSM 44701T), isolated from a smear-ripened cheese.</title>
        <authorList>
            <consortium name="US DOE Joint Genome Institute (JGI-PGF)"/>
            <person name="Walter F."/>
            <person name="Albersmeier A."/>
            <person name="Kalinowski J."/>
            <person name="Ruckert C."/>
        </authorList>
    </citation>
    <scope>NUCLEOTIDE SEQUENCE</scope>
    <source>
        <strain evidence="2">CGMCC 4.7278</strain>
    </source>
</reference>
<gene>
    <name evidence="2" type="ORF">GCM10011591_47410</name>
</gene>
<reference evidence="2" key="2">
    <citation type="submission" date="2020-09" db="EMBL/GenBank/DDBJ databases">
        <authorList>
            <person name="Sun Q."/>
            <person name="Zhou Y."/>
        </authorList>
    </citation>
    <scope>NUCLEOTIDE SEQUENCE</scope>
    <source>
        <strain evidence="2">CGMCC 4.7278</strain>
    </source>
</reference>
<evidence type="ECO:0000313" key="3">
    <source>
        <dbReference type="Proteomes" id="UP000612956"/>
    </source>
</evidence>
<feature type="compositionally biased region" description="Pro residues" evidence="1">
    <location>
        <begin position="124"/>
        <end position="146"/>
    </location>
</feature>
<feature type="compositionally biased region" description="Pro residues" evidence="1">
    <location>
        <begin position="154"/>
        <end position="211"/>
    </location>
</feature>
<accession>A0A917QV88</accession>
<comment type="caution">
    <text evidence="2">The sequence shown here is derived from an EMBL/GenBank/DDBJ whole genome shotgun (WGS) entry which is preliminary data.</text>
</comment>
<sequence length="220" mass="23183">MEQLASPTKRPRRIAFAAVMVALLALVGALGLVLRADDGVERNRASNNAVRPEVAGQPLADVSAEDRTDKQVANAGEQFAPPWPARRVGLNCSAGGIEAHWKIQTVEAGDRWECTPDRPVTTNPVPPPPPPPAPVGDQPAPAPAPAPVEQHVPVPEPQYIPPPAPEPDPYVPPAPEPEYAPPAPEYAPPPPAPAPPPQQTIPMPFNLPPLVLPGARAQVD</sequence>
<feature type="region of interest" description="Disordered" evidence="1">
    <location>
        <begin position="45"/>
        <end position="64"/>
    </location>
</feature>
<dbReference type="Proteomes" id="UP000612956">
    <property type="component" value="Unassembled WGS sequence"/>
</dbReference>
<evidence type="ECO:0000313" key="2">
    <source>
        <dbReference type="EMBL" id="GGK69764.1"/>
    </source>
</evidence>